<name>A0A915MYR5_MELJA</name>
<proteinExistence type="predicted"/>
<dbReference type="Proteomes" id="UP000887561">
    <property type="component" value="Unplaced"/>
</dbReference>
<organism evidence="2 3">
    <name type="scientific">Meloidogyne javanica</name>
    <name type="common">Root-knot nematode worm</name>
    <dbReference type="NCBI Taxonomy" id="6303"/>
    <lineage>
        <taxon>Eukaryota</taxon>
        <taxon>Metazoa</taxon>
        <taxon>Ecdysozoa</taxon>
        <taxon>Nematoda</taxon>
        <taxon>Chromadorea</taxon>
        <taxon>Rhabditida</taxon>
        <taxon>Tylenchina</taxon>
        <taxon>Tylenchomorpha</taxon>
        <taxon>Tylenchoidea</taxon>
        <taxon>Meloidogynidae</taxon>
        <taxon>Meloidogyninae</taxon>
        <taxon>Meloidogyne</taxon>
        <taxon>Meloidogyne incognita group</taxon>
    </lineage>
</organism>
<evidence type="ECO:0000313" key="3">
    <source>
        <dbReference type="WBParaSite" id="scaffold6451_cov143.g10853"/>
    </source>
</evidence>
<feature type="compositionally biased region" description="Low complexity" evidence="1">
    <location>
        <begin position="107"/>
        <end position="116"/>
    </location>
</feature>
<evidence type="ECO:0000256" key="1">
    <source>
        <dbReference type="SAM" id="MobiDB-lite"/>
    </source>
</evidence>
<sequence>MKTIESYVYWDPEIVFGGKIVYRHNVFITPPNTQCCQGVDLNRNFDCCSQLLMYPFGHSLRTYPQDIVPTTKETWEAVLSMVGKKRTATDSNYQPQTRRRIDSPVVNNNNQHQQQQTGIPVANNNNQPQQQQNVIPPDVLAQIMEKRRQRSCSNKPENFSLVPQLDNVTRCTSTNLLLLDWKKDHVFE</sequence>
<keyword evidence="2" id="KW-1185">Reference proteome</keyword>
<feature type="region of interest" description="Disordered" evidence="1">
    <location>
        <begin position="86"/>
        <end position="129"/>
    </location>
</feature>
<reference evidence="3" key="1">
    <citation type="submission" date="2022-11" db="UniProtKB">
        <authorList>
            <consortium name="WormBaseParasite"/>
        </authorList>
    </citation>
    <scope>IDENTIFICATION</scope>
</reference>
<dbReference type="AlphaFoldDB" id="A0A915MYR5"/>
<dbReference type="WBParaSite" id="scaffold6451_cov143.g10853">
    <property type="protein sequence ID" value="scaffold6451_cov143.g10853"/>
    <property type="gene ID" value="scaffold6451_cov143.g10853"/>
</dbReference>
<protein>
    <submittedName>
        <fullName evidence="3">Uncharacterized protein</fullName>
    </submittedName>
</protein>
<evidence type="ECO:0000313" key="2">
    <source>
        <dbReference type="Proteomes" id="UP000887561"/>
    </source>
</evidence>
<accession>A0A915MYR5</accession>